<dbReference type="InterPro" id="IPR058637">
    <property type="entry name" value="YknX-like_C"/>
</dbReference>
<keyword evidence="3" id="KW-0732">Signal</keyword>
<dbReference type="GO" id="GO:0005886">
    <property type="term" value="C:plasma membrane"/>
    <property type="evidence" value="ECO:0007669"/>
    <property type="project" value="TreeGrafter"/>
</dbReference>
<dbReference type="Gene3D" id="2.40.50.100">
    <property type="match status" value="1"/>
</dbReference>
<evidence type="ECO:0000313" key="9">
    <source>
        <dbReference type="Proteomes" id="UP000537592"/>
    </source>
</evidence>
<dbReference type="GO" id="GO:0022857">
    <property type="term" value="F:transmembrane transporter activity"/>
    <property type="evidence" value="ECO:0007669"/>
    <property type="project" value="InterPro"/>
</dbReference>
<evidence type="ECO:0000256" key="3">
    <source>
        <dbReference type="SAM" id="SignalP"/>
    </source>
</evidence>
<comment type="caution">
    <text evidence="8">The sequence shown here is derived from an EMBL/GenBank/DDBJ whole genome shotgun (WGS) entry which is preliminary data.</text>
</comment>
<evidence type="ECO:0000313" key="8">
    <source>
        <dbReference type="EMBL" id="MBB3809268.1"/>
    </source>
</evidence>
<dbReference type="InterPro" id="IPR006143">
    <property type="entry name" value="RND_pump_MFP"/>
</dbReference>
<evidence type="ECO:0000259" key="6">
    <source>
        <dbReference type="Pfam" id="PF25944"/>
    </source>
</evidence>
<organism evidence="8 9">
    <name type="scientific">Pseudochelatococcus contaminans</name>
    <dbReference type="NCBI Taxonomy" id="1538103"/>
    <lineage>
        <taxon>Bacteria</taxon>
        <taxon>Pseudomonadati</taxon>
        <taxon>Pseudomonadota</taxon>
        <taxon>Alphaproteobacteria</taxon>
        <taxon>Hyphomicrobiales</taxon>
        <taxon>Chelatococcaceae</taxon>
        <taxon>Pseudochelatococcus</taxon>
    </lineage>
</organism>
<gene>
    <name evidence="8" type="ORF">FHS81_001350</name>
</gene>
<feature type="chain" id="PRO_5030546575" evidence="3">
    <location>
        <begin position="37"/>
        <end position="397"/>
    </location>
</feature>
<evidence type="ECO:0000256" key="2">
    <source>
        <dbReference type="ARBA" id="ARBA00009477"/>
    </source>
</evidence>
<dbReference type="SUPFAM" id="SSF111369">
    <property type="entry name" value="HlyD-like secretion proteins"/>
    <property type="match status" value="1"/>
</dbReference>
<dbReference type="GO" id="GO:0046677">
    <property type="term" value="P:response to antibiotic"/>
    <property type="evidence" value="ECO:0007669"/>
    <property type="project" value="TreeGrafter"/>
</dbReference>
<dbReference type="Pfam" id="PF25944">
    <property type="entry name" value="Beta-barrel_RND"/>
    <property type="match status" value="1"/>
</dbReference>
<dbReference type="Pfam" id="PF25917">
    <property type="entry name" value="BSH_RND"/>
    <property type="match status" value="1"/>
</dbReference>
<dbReference type="Proteomes" id="UP000537592">
    <property type="component" value="Unassembled WGS sequence"/>
</dbReference>
<feature type="domain" description="Multidrug resistance protein MdtA-like beta-barrel" evidence="6">
    <location>
        <begin position="214"/>
        <end position="282"/>
    </location>
</feature>
<reference evidence="8 9" key="1">
    <citation type="submission" date="2020-08" db="EMBL/GenBank/DDBJ databases">
        <title>Genomic Encyclopedia of Type Strains, Phase IV (KMG-IV): sequencing the most valuable type-strain genomes for metagenomic binning, comparative biology and taxonomic classification.</title>
        <authorList>
            <person name="Goeker M."/>
        </authorList>
    </citation>
    <scope>NUCLEOTIDE SEQUENCE [LARGE SCALE GENOMIC DNA]</scope>
    <source>
        <strain evidence="8 9">DSM 28760</strain>
    </source>
</reference>
<evidence type="ECO:0000259" key="7">
    <source>
        <dbReference type="Pfam" id="PF25989"/>
    </source>
</evidence>
<sequence length="397" mass="41322">MTALVASRLAIACRAGLVSACLACATMGLTTGQALAQAVAPPAVGVVAATPDSMNESMEFSGRLQAQSRVELLARVTGFLEEQAFQEGADVKAGDLLYSIEAGPYQATVDSQSAVLQQAKAQQVNTGLTLQRAQTLLARNAGTQSDVDNALAADNSAKAQITLAEAQLRAAQINLDYTRIQAPIDGRIGRTSVTKGNVVGPNSGVLATIISQDPIYVTFPVPSRQILELGEDQRSKGGKGLNVRLRLADGSLYDQVGKLDFIDTTVAQDTDTILLRGVIANPPLPDAGDAVGTVRKLTDGSFVTVVLESIEPTKYLAVPRSAILSDRQGDYVFVVGADNKAEQKRVKLGQSTPLVAAVVEGLNEGDNVIVEGIQNVRPGAPVSPAPASQPAAAAAQQ</sequence>
<feature type="domain" description="YknX-like C-terminal permuted SH3-like" evidence="7">
    <location>
        <begin position="316"/>
        <end position="382"/>
    </location>
</feature>
<dbReference type="NCBIfam" id="TIGR01730">
    <property type="entry name" value="RND_mfp"/>
    <property type="match status" value="1"/>
</dbReference>
<dbReference type="Gene3D" id="2.40.30.170">
    <property type="match status" value="1"/>
</dbReference>
<dbReference type="PANTHER" id="PTHR30158">
    <property type="entry name" value="ACRA/E-RELATED COMPONENT OF DRUG EFFLUX TRANSPORTER"/>
    <property type="match status" value="1"/>
</dbReference>
<accession>A0A7W6EG79</accession>
<dbReference type="InterPro" id="IPR058624">
    <property type="entry name" value="MdtA-like_HH"/>
</dbReference>
<dbReference type="GO" id="GO:0030313">
    <property type="term" value="C:cell envelope"/>
    <property type="evidence" value="ECO:0007669"/>
    <property type="project" value="UniProtKB-SubCell"/>
</dbReference>
<dbReference type="AlphaFoldDB" id="A0A7W6EG79"/>
<dbReference type="PANTHER" id="PTHR30158:SF3">
    <property type="entry name" value="MULTIDRUG EFFLUX PUMP SUBUNIT ACRA-RELATED"/>
    <property type="match status" value="1"/>
</dbReference>
<feature type="domain" description="Multidrug resistance protein MdtA-like alpha-helical hairpin" evidence="4">
    <location>
        <begin position="110"/>
        <end position="178"/>
    </location>
</feature>
<dbReference type="Gene3D" id="1.10.287.470">
    <property type="entry name" value="Helix hairpin bin"/>
    <property type="match status" value="1"/>
</dbReference>
<feature type="domain" description="Multidrug resistance protein MdtA-like barrel-sandwich hybrid" evidence="5">
    <location>
        <begin position="70"/>
        <end position="200"/>
    </location>
</feature>
<keyword evidence="9" id="KW-1185">Reference proteome</keyword>
<proteinExistence type="inferred from homology"/>
<evidence type="ECO:0000259" key="5">
    <source>
        <dbReference type="Pfam" id="PF25917"/>
    </source>
</evidence>
<dbReference type="Gene3D" id="2.40.420.20">
    <property type="match status" value="1"/>
</dbReference>
<evidence type="ECO:0000256" key="1">
    <source>
        <dbReference type="ARBA" id="ARBA00004196"/>
    </source>
</evidence>
<feature type="signal peptide" evidence="3">
    <location>
        <begin position="1"/>
        <end position="36"/>
    </location>
</feature>
<name>A0A7W6EG79_9HYPH</name>
<dbReference type="EMBL" id="JACICC010000003">
    <property type="protein sequence ID" value="MBB3809268.1"/>
    <property type="molecule type" value="Genomic_DNA"/>
</dbReference>
<dbReference type="FunFam" id="2.40.420.20:FF:000001">
    <property type="entry name" value="Efflux RND transporter periplasmic adaptor subunit"/>
    <property type="match status" value="1"/>
</dbReference>
<protein>
    <submittedName>
        <fullName evidence="8">Membrane fusion protein (Multidrug efflux system)</fullName>
    </submittedName>
</protein>
<dbReference type="InterPro" id="IPR058626">
    <property type="entry name" value="MdtA-like_b-barrel"/>
</dbReference>
<dbReference type="Pfam" id="PF25989">
    <property type="entry name" value="YknX_C"/>
    <property type="match status" value="1"/>
</dbReference>
<dbReference type="Pfam" id="PF25876">
    <property type="entry name" value="HH_MFP_RND"/>
    <property type="match status" value="1"/>
</dbReference>
<comment type="similarity">
    <text evidence="2">Belongs to the membrane fusion protein (MFP) (TC 8.A.1) family.</text>
</comment>
<dbReference type="RefSeq" id="WP_246374879.1">
    <property type="nucleotide sequence ID" value="NZ_JACICC010000003.1"/>
</dbReference>
<evidence type="ECO:0000259" key="4">
    <source>
        <dbReference type="Pfam" id="PF25876"/>
    </source>
</evidence>
<dbReference type="InterPro" id="IPR058625">
    <property type="entry name" value="MdtA-like_BSH"/>
</dbReference>
<comment type="subcellular location">
    <subcellularLocation>
        <location evidence="1">Cell envelope</location>
    </subcellularLocation>
</comment>